<protein>
    <submittedName>
        <fullName evidence="2">Uncharacterized protein</fullName>
    </submittedName>
</protein>
<feature type="transmembrane region" description="Helical" evidence="1">
    <location>
        <begin position="331"/>
        <end position="363"/>
    </location>
</feature>
<evidence type="ECO:0000256" key="1">
    <source>
        <dbReference type="SAM" id="Phobius"/>
    </source>
</evidence>
<accession>A0AAE9YCT6</accession>
<sequence>MINPRTELLLQRARVAGATFTGAAASMPPATSETLQSSVVYLATAEGEFAAVFPNPAAGAAFGVELANEGRAVELAEADGTVRIVLPTNTQAERDAFVLKERQAAAAQGDMATGGKVAEGLAGAPDAPEATQPRTSDTADVADAIRVGVTGFAPGMSFDEVRAAHGMGPRGEDHTPAQLLTAFAFAHGAVAVHAPDPSGRPIDPSAPEGTLRVSWMLEPVNAKGEHDSMAADFLDVPCAVKFIRALADHENVGWNSAMLCCDRQHEDAVSAAMEEAYGVKPEKAPQPDPKELFGEDFETIAEHIATSLGNAIRAERRHQRKARVLKWVDRVWPWTLLACILPFVRFAAAPMWVAVVLLVALIVGTVRMTLKGERWWALFGAVIATATALTILGKLF</sequence>
<keyword evidence="1" id="KW-0812">Transmembrane</keyword>
<proteinExistence type="predicted"/>
<keyword evidence="1" id="KW-0472">Membrane</keyword>
<evidence type="ECO:0000313" key="3">
    <source>
        <dbReference type="Proteomes" id="UP001218377"/>
    </source>
</evidence>
<keyword evidence="1" id="KW-1133">Transmembrane helix</keyword>
<keyword evidence="3" id="KW-1185">Reference proteome</keyword>
<name>A0AAE9YCT6_9CAUD</name>
<dbReference type="Proteomes" id="UP001218377">
    <property type="component" value="Segment"/>
</dbReference>
<organism evidence="2 3">
    <name type="scientific">Caulobacter phage TMCBR2</name>
    <dbReference type="NCBI Taxonomy" id="3025404"/>
    <lineage>
        <taxon>Viruses</taxon>
        <taxon>Duplodnaviria</taxon>
        <taxon>Heunggongvirae</taxon>
        <taxon>Uroviricota</taxon>
        <taxon>Caudoviricetes</taxon>
        <taxon>Caudoviricetes incertae sedis</taxon>
        <taxon>Kronosvirus</taxon>
        <taxon>Kronosvirus pomeria</taxon>
    </lineage>
</organism>
<gene>
    <name evidence="2" type="ORF">TMCBR2_gp032c</name>
</gene>
<feature type="transmembrane region" description="Helical" evidence="1">
    <location>
        <begin position="375"/>
        <end position="393"/>
    </location>
</feature>
<dbReference type="EMBL" id="OQ269668">
    <property type="protein sequence ID" value="WCS66517.1"/>
    <property type="molecule type" value="Genomic_DNA"/>
</dbReference>
<reference evidence="2 3" key="1">
    <citation type="submission" date="2023-01" db="EMBL/GenBank/DDBJ databases">
        <title>New species of Caulobacter bacteriophages in the Kronosvirus genus.</title>
        <authorList>
            <person name="Mohammadi T."/>
            <person name="Millwood A."/>
            <person name="Ely B."/>
        </authorList>
    </citation>
    <scope>NUCLEOTIDE SEQUENCE [LARGE SCALE GENOMIC DNA]</scope>
    <source>
        <strain evidence="2 3">TMCBR2</strain>
    </source>
</reference>
<evidence type="ECO:0000313" key="2">
    <source>
        <dbReference type="EMBL" id="WCS66517.1"/>
    </source>
</evidence>